<dbReference type="SUPFAM" id="SSF53474">
    <property type="entry name" value="alpha/beta-Hydrolases"/>
    <property type="match status" value="1"/>
</dbReference>
<gene>
    <name evidence="2" type="ORF">OS889_11310</name>
</gene>
<evidence type="ECO:0000313" key="2">
    <source>
        <dbReference type="EMBL" id="MFA1611588.1"/>
    </source>
</evidence>
<accession>A0ABD5MGF8</accession>
<dbReference type="EMBL" id="JBGNYA010000001">
    <property type="protein sequence ID" value="MFA1611588.1"/>
    <property type="molecule type" value="Genomic_DNA"/>
</dbReference>
<feature type="domain" description="AB hydrolase-1" evidence="1">
    <location>
        <begin position="39"/>
        <end position="164"/>
    </location>
</feature>
<sequence length="301" mass="31724">MTITRSPTNETDGDAPLRVVRVGDRAVAYAEYGDPDGTPLLFLHGTPGSRLLGRLLDAAAREHEVRVFAPDRLGYGASDPWPDRTIEETADALVAVLDDADVASAGLVAFSGGAPYGLAAATRHPERFDRLDVVSGAVPPALSDETPPIQRLLHRMARSTPALLQALLRGQAWLSAQLDPAAVVAQYTTDGADDVPEDAAAVVKADFLEAVGGDAAAAAVEFRHAARWDPATDGPPIAVRFHHGSRDANVPIDGARRFADHFPGAAFDEYEGADHLGALLRAVPDVVGAQRDERELAASPA</sequence>
<keyword evidence="2" id="KW-0378">Hydrolase</keyword>
<dbReference type="Pfam" id="PF00561">
    <property type="entry name" value="Abhydrolase_1"/>
    <property type="match status" value="1"/>
</dbReference>
<organism evidence="2 3">
    <name type="scientific">Halobellus rubicundus</name>
    <dbReference type="NCBI Taxonomy" id="2996466"/>
    <lineage>
        <taxon>Archaea</taxon>
        <taxon>Methanobacteriati</taxon>
        <taxon>Methanobacteriota</taxon>
        <taxon>Stenosarchaea group</taxon>
        <taxon>Halobacteria</taxon>
        <taxon>Halobacteriales</taxon>
        <taxon>Haloferacaceae</taxon>
        <taxon>Halobellus</taxon>
    </lineage>
</organism>
<keyword evidence="3" id="KW-1185">Reference proteome</keyword>
<dbReference type="InterPro" id="IPR050471">
    <property type="entry name" value="AB_hydrolase"/>
</dbReference>
<dbReference type="GO" id="GO:0016787">
    <property type="term" value="F:hydrolase activity"/>
    <property type="evidence" value="ECO:0007669"/>
    <property type="project" value="UniProtKB-KW"/>
</dbReference>
<evidence type="ECO:0000259" key="1">
    <source>
        <dbReference type="Pfam" id="PF00561"/>
    </source>
</evidence>
<dbReference type="RefSeq" id="WP_372389906.1">
    <property type="nucleotide sequence ID" value="NZ_JBGNYA010000001.1"/>
</dbReference>
<evidence type="ECO:0000313" key="3">
    <source>
        <dbReference type="Proteomes" id="UP001570511"/>
    </source>
</evidence>
<protein>
    <submittedName>
        <fullName evidence="2">Alpha/beta fold hydrolase</fullName>
    </submittedName>
</protein>
<proteinExistence type="predicted"/>
<name>A0ABD5MGF8_9EURY</name>
<dbReference type="InterPro" id="IPR000073">
    <property type="entry name" value="AB_hydrolase_1"/>
</dbReference>
<dbReference type="PANTHER" id="PTHR43433:SF5">
    <property type="entry name" value="AB HYDROLASE-1 DOMAIN-CONTAINING PROTEIN"/>
    <property type="match status" value="1"/>
</dbReference>
<dbReference type="InterPro" id="IPR029058">
    <property type="entry name" value="AB_hydrolase_fold"/>
</dbReference>
<dbReference type="AlphaFoldDB" id="A0ABD5MGF8"/>
<dbReference type="Gene3D" id="3.40.50.1820">
    <property type="entry name" value="alpha/beta hydrolase"/>
    <property type="match status" value="1"/>
</dbReference>
<dbReference type="Proteomes" id="UP001570511">
    <property type="component" value="Unassembled WGS sequence"/>
</dbReference>
<comment type="caution">
    <text evidence="2">The sequence shown here is derived from an EMBL/GenBank/DDBJ whole genome shotgun (WGS) entry which is preliminary data.</text>
</comment>
<reference evidence="2 3" key="1">
    <citation type="submission" date="2024-08" db="EMBL/GenBank/DDBJ databases">
        <title>Halobellus sp. MBLA0158 whole genome sequence.</title>
        <authorList>
            <person name="Hwang C.Y."/>
            <person name="Cho E.-S."/>
            <person name="Seo M.-J."/>
        </authorList>
    </citation>
    <scope>NUCLEOTIDE SEQUENCE [LARGE SCALE GENOMIC DNA]</scope>
    <source>
        <strain evidence="2 3">MBLA0158</strain>
    </source>
</reference>
<dbReference type="PANTHER" id="PTHR43433">
    <property type="entry name" value="HYDROLASE, ALPHA/BETA FOLD FAMILY PROTEIN"/>
    <property type="match status" value="1"/>
</dbReference>